<dbReference type="STRING" id="42253.NITMOv2_3514"/>
<evidence type="ECO:0000313" key="4">
    <source>
        <dbReference type="Proteomes" id="UP000069205"/>
    </source>
</evidence>
<dbReference type="PATRIC" id="fig|42253.5.peg.3465"/>
<dbReference type="SUPFAM" id="SSF53756">
    <property type="entry name" value="UDP-Glycosyltransferase/glycogen phosphorylase"/>
    <property type="match status" value="1"/>
</dbReference>
<reference evidence="3 4" key="1">
    <citation type="journal article" date="2015" name="Proc. Natl. Acad. Sci. U.S.A.">
        <title>Expanded metabolic versatility of ubiquitous nitrite-oxidizing bacteria from the genus Nitrospira.</title>
        <authorList>
            <person name="Koch H."/>
            <person name="Lucker S."/>
            <person name="Albertsen M."/>
            <person name="Kitzinger K."/>
            <person name="Herbold C."/>
            <person name="Spieck E."/>
            <person name="Nielsen P.H."/>
            <person name="Wagner M."/>
            <person name="Daims H."/>
        </authorList>
    </citation>
    <scope>NUCLEOTIDE SEQUENCE [LARGE SCALE GENOMIC DNA]</scope>
    <source>
        <strain evidence="3 4">NSP M-1</strain>
    </source>
</reference>
<evidence type="ECO:0000259" key="2">
    <source>
        <dbReference type="Pfam" id="PF13579"/>
    </source>
</evidence>
<keyword evidence="3" id="KW-0808">Transferase</keyword>
<dbReference type="PANTHER" id="PTHR45947">
    <property type="entry name" value="SULFOQUINOVOSYL TRANSFERASE SQD2"/>
    <property type="match status" value="1"/>
</dbReference>
<dbReference type="InterPro" id="IPR050194">
    <property type="entry name" value="Glycosyltransferase_grp1"/>
</dbReference>
<organism evidence="3 4">
    <name type="scientific">Nitrospira moscoviensis</name>
    <dbReference type="NCBI Taxonomy" id="42253"/>
    <lineage>
        <taxon>Bacteria</taxon>
        <taxon>Pseudomonadati</taxon>
        <taxon>Nitrospirota</taxon>
        <taxon>Nitrospiria</taxon>
        <taxon>Nitrospirales</taxon>
        <taxon>Nitrospiraceae</taxon>
        <taxon>Nitrospira</taxon>
    </lineage>
</organism>
<feature type="domain" description="Glycosyltransferase subfamily 4-like N-terminal" evidence="2">
    <location>
        <begin position="20"/>
        <end position="168"/>
    </location>
</feature>
<dbReference type="GO" id="GO:0016758">
    <property type="term" value="F:hexosyltransferase activity"/>
    <property type="evidence" value="ECO:0007669"/>
    <property type="project" value="TreeGrafter"/>
</dbReference>
<dbReference type="EMBL" id="CP011801">
    <property type="protein sequence ID" value="ALA59906.1"/>
    <property type="molecule type" value="Genomic_DNA"/>
</dbReference>
<dbReference type="Proteomes" id="UP000069205">
    <property type="component" value="Chromosome"/>
</dbReference>
<dbReference type="InterPro" id="IPR028098">
    <property type="entry name" value="Glyco_trans_4-like_N"/>
</dbReference>
<accession>A0A0K2GG46</accession>
<gene>
    <name evidence="3" type="ORF">NITMOv2_3514</name>
</gene>
<dbReference type="Pfam" id="PF13579">
    <property type="entry name" value="Glyco_trans_4_4"/>
    <property type="match status" value="1"/>
</dbReference>
<proteinExistence type="predicted"/>
<feature type="domain" description="Glycosyl transferase family 1" evidence="1">
    <location>
        <begin position="181"/>
        <end position="350"/>
    </location>
</feature>
<name>A0A0K2GG46_NITMO</name>
<dbReference type="PANTHER" id="PTHR45947:SF3">
    <property type="entry name" value="SULFOQUINOVOSYL TRANSFERASE SQD2"/>
    <property type="match status" value="1"/>
</dbReference>
<dbReference type="AlphaFoldDB" id="A0A0K2GG46"/>
<dbReference type="CDD" id="cd03801">
    <property type="entry name" value="GT4_PimA-like"/>
    <property type="match status" value="1"/>
</dbReference>
<protein>
    <submittedName>
        <fullName evidence="3">Putative Glycosyl transferase group 1</fullName>
    </submittedName>
</protein>
<dbReference type="InterPro" id="IPR001296">
    <property type="entry name" value="Glyco_trans_1"/>
</dbReference>
<dbReference type="Pfam" id="PF00534">
    <property type="entry name" value="Glycos_transf_1"/>
    <property type="match status" value="1"/>
</dbReference>
<evidence type="ECO:0000259" key="1">
    <source>
        <dbReference type="Pfam" id="PF00534"/>
    </source>
</evidence>
<sequence length="385" mass="42298">MMEPRKTPTVVFIHGVAAIGGAERELLLYVERLPQHGLTPIVICPPDGALSAELRMRRAPVHAAEFPPWRKWTTMFRRRRAVRQLAMMLERLNPDVVHVNDIWWVPQTMLAVNGMNLPVIAHVRQEIEPPKVSRYRLNHAGLVLAVSRQIEESIKASGIDAARVRTLYSGLDLPPGALACDRQAVRRQLSIPPDALLLGTVANLFERKGYDVMLAALARVVKTEPSVQYVIVGTGDPAYERALRSQVQALELSRHVQFAGFQDPVYPYIAAMDLYVQPSRMEGFGIAVIEAMAMGKAVIGTATGGLPEVIVHEETGLLVPPDDPGALAEAVRVLLKNLEKRERFARAGQDRAKTHFTIDAMMQGLTSAYAAIAPVAPIAAEGDRA</sequence>
<dbReference type="KEGG" id="nmv:NITMOv2_3514"/>
<evidence type="ECO:0000313" key="3">
    <source>
        <dbReference type="EMBL" id="ALA59906.1"/>
    </source>
</evidence>
<dbReference type="Gene3D" id="3.40.50.2000">
    <property type="entry name" value="Glycogen Phosphorylase B"/>
    <property type="match status" value="2"/>
</dbReference>
<keyword evidence="4" id="KW-1185">Reference proteome</keyword>